<dbReference type="OrthoDB" id="3864082at2"/>
<reference evidence="5 6" key="1">
    <citation type="submission" date="2019-10" db="EMBL/GenBank/DDBJ databases">
        <title>Whole genome shotgun sequence of Acrocarpospora pleiomorpha NBRC 16267.</title>
        <authorList>
            <person name="Ichikawa N."/>
            <person name="Kimura A."/>
            <person name="Kitahashi Y."/>
            <person name="Komaki H."/>
            <person name="Oguchi A."/>
        </authorList>
    </citation>
    <scope>NUCLEOTIDE SEQUENCE [LARGE SCALE GENOMIC DNA]</scope>
    <source>
        <strain evidence="5 6">NBRC 16267</strain>
    </source>
</reference>
<dbReference type="Pfam" id="PF00392">
    <property type="entry name" value="GntR"/>
    <property type="match status" value="1"/>
</dbReference>
<feature type="domain" description="HTH gntR-type" evidence="4">
    <location>
        <begin position="16"/>
        <end position="83"/>
    </location>
</feature>
<dbReference type="Gene3D" id="1.10.10.10">
    <property type="entry name" value="Winged helix-like DNA-binding domain superfamily/Winged helix DNA-binding domain"/>
    <property type="match status" value="1"/>
</dbReference>
<proteinExistence type="predicted"/>
<dbReference type="SUPFAM" id="SSF46785">
    <property type="entry name" value="Winged helix' DNA-binding domain"/>
    <property type="match status" value="1"/>
</dbReference>
<dbReference type="Pfam" id="PF07729">
    <property type="entry name" value="FCD"/>
    <property type="match status" value="1"/>
</dbReference>
<dbReference type="PANTHER" id="PTHR43537:SF24">
    <property type="entry name" value="GLUCONATE OPERON TRANSCRIPTIONAL REPRESSOR"/>
    <property type="match status" value="1"/>
</dbReference>
<dbReference type="InterPro" id="IPR011711">
    <property type="entry name" value="GntR_C"/>
</dbReference>
<protein>
    <submittedName>
        <fullName evidence="5">GntR family transcriptional regulator</fullName>
    </submittedName>
</protein>
<keyword evidence="3" id="KW-0804">Transcription</keyword>
<keyword evidence="2" id="KW-0238">DNA-binding</keyword>
<dbReference type="InterPro" id="IPR000524">
    <property type="entry name" value="Tscrpt_reg_HTH_GntR"/>
</dbReference>
<dbReference type="SMART" id="SM00895">
    <property type="entry name" value="FCD"/>
    <property type="match status" value="1"/>
</dbReference>
<evidence type="ECO:0000313" key="5">
    <source>
        <dbReference type="EMBL" id="GES17168.1"/>
    </source>
</evidence>
<evidence type="ECO:0000256" key="2">
    <source>
        <dbReference type="ARBA" id="ARBA00023125"/>
    </source>
</evidence>
<sequence>MAEDVVLDDDLAPQGASLSDQLVAVLQRRIISGEIPIGTWLRHSALAEEFGISRTPVREALRILASQGIVTIAPNRGAQVNGQSGHDIREIGQVRAELEGLAAALACDRIDDRQTLRMMRSWDEFRASLDEPVAVQAERWAKSNDHFHSVILEAAGNKYLTLTIRELRRRLPHNLSFGAYAGNSRLIRKNLQEHEAITNAILAQDAGLARRLMTEHIRNSNEAIAHWVDQFSGVRPETVRRHSRVRVTEST</sequence>
<accession>A0A5M3XGD1</accession>
<dbReference type="RefSeq" id="WP_155342371.1">
    <property type="nucleotide sequence ID" value="NZ_BAAAHM010000001.1"/>
</dbReference>
<keyword evidence="1" id="KW-0805">Transcription regulation</keyword>
<dbReference type="SUPFAM" id="SSF48008">
    <property type="entry name" value="GntR ligand-binding domain-like"/>
    <property type="match status" value="1"/>
</dbReference>
<comment type="caution">
    <text evidence="5">The sequence shown here is derived from an EMBL/GenBank/DDBJ whole genome shotgun (WGS) entry which is preliminary data.</text>
</comment>
<dbReference type="CDD" id="cd07377">
    <property type="entry name" value="WHTH_GntR"/>
    <property type="match status" value="1"/>
</dbReference>
<dbReference type="InterPro" id="IPR036390">
    <property type="entry name" value="WH_DNA-bd_sf"/>
</dbReference>
<dbReference type="GO" id="GO:0003700">
    <property type="term" value="F:DNA-binding transcription factor activity"/>
    <property type="evidence" value="ECO:0007669"/>
    <property type="project" value="InterPro"/>
</dbReference>
<dbReference type="GO" id="GO:0003677">
    <property type="term" value="F:DNA binding"/>
    <property type="evidence" value="ECO:0007669"/>
    <property type="project" value="UniProtKB-KW"/>
</dbReference>
<dbReference type="EMBL" id="BLAF01000004">
    <property type="protein sequence ID" value="GES17168.1"/>
    <property type="molecule type" value="Genomic_DNA"/>
</dbReference>
<dbReference type="Proteomes" id="UP000377595">
    <property type="component" value="Unassembled WGS sequence"/>
</dbReference>
<dbReference type="InterPro" id="IPR036388">
    <property type="entry name" value="WH-like_DNA-bd_sf"/>
</dbReference>
<dbReference type="Gene3D" id="1.20.120.530">
    <property type="entry name" value="GntR ligand-binding domain-like"/>
    <property type="match status" value="1"/>
</dbReference>
<dbReference type="PROSITE" id="PS50949">
    <property type="entry name" value="HTH_GNTR"/>
    <property type="match status" value="1"/>
</dbReference>
<dbReference type="SMART" id="SM00345">
    <property type="entry name" value="HTH_GNTR"/>
    <property type="match status" value="1"/>
</dbReference>
<evidence type="ECO:0000256" key="3">
    <source>
        <dbReference type="ARBA" id="ARBA00023163"/>
    </source>
</evidence>
<evidence type="ECO:0000259" key="4">
    <source>
        <dbReference type="PROSITE" id="PS50949"/>
    </source>
</evidence>
<name>A0A5M3XGD1_9ACTN</name>
<dbReference type="InterPro" id="IPR008920">
    <property type="entry name" value="TF_FadR/GntR_C"/>
</dbReference>
<evidence type="ECO:0000313" key="6">
    <source>
        <dbReference type="Proteomes" id="UP000377595"/>
    </source>
</evidence>
<dbReference type="PANTHER" id="PTHR43537">
    <property type="entry name" value="TRANSCRIPTIONAL REGULATOR, GNTR FAMILY"/>
    <property type="match status" value="1"/>
</dbReference>
<keyword evidence="6" id="KW-1185">Reference proteome</keyword>
<organism evidence="5 6">
    <name type="scientific">Acrocarpospora pleiomorpha</name>
    <dbReference type="NCBI Taxonomy" id="90975"/>
    <lineage>
        <taxon>Bacteria</taxon>
        <taxon>Bacillati</taxon>
        <taxon>Actinomycetota</taxon>
        <taxon>Actinomycetes</taxon>
        <taxon>Streptosporangiales</taxon>
        <taxon>Streptosporangiaceae</taxon>
        <taxon>Acrocarpospora</taxon>
    </lineage>
</organism>
<gene>
    <name evidence="5" type="ORF">Aple_000630</name>
</gene>
<dbReference type="PRINTS" id="PR00035">
    <property type="entry name" value="HTHGNTR"/>
</dbReference>
<dbReference type="AlphaFoldDB" id="A0A5M3XGD1"/>
<evidence type="ECO:0000256" key="1">
    <source>
        <dbReference type="ARBA" id="ARBA00023015"/>
    </source>
</evidence>